<evidence type="ECO:0000313" key="8">
    <source>
        <dbReference type="EMBL" id="SFL44295.1"/>
    </source>
</evidence>
<feature type="transmembrane region" description="Helical" evidence="7">
    <location>
        <begin position="94"/>
        <end position="118"/>
    </location>
</feature>
<accession>A0A8G2C116</accession>
<sequence length="208" mass="21794">MHISEGVLSPAILGLGAVLTVGGTALGLRRLDYDRLMTVAILAAAFFVGSLVHIPIGPSSAHLILNGLLGAILGWAAFPAILVALMLQSVLFQYGGFTVLGVNAFNMAFPAVLCFLLLRPLLSRPGRIRTVAAFCCGALSVAGAGLLTALSLAQTDEGFLQAARLLFLAHVPVMIVEGIVTTLAVSFLSRIRPELLHFASNFEGETRA</sequence>
<evidence type="ECO:0000256" key="5">
    <source>
        <dbReference type="ARBA" id="ARBA00022989"/>
    </source>
</evidence>
<evidence type="ECO:0000256" key="6">
    <source>
        <dbReference type="ARBA" id="ARBA00023136"/>
    </source>
</evidence>
<evidence type="ECO:0000313" key="9">
    <source>
        <dbReference type="Proteomes" id="UP000199581"/>
    </source>
</evidence>
<dbReference type="Pfam" id="PF01891">
    <property type="entry name" value="CbiM"/>
    <property type="match status" value="1"/>
</dbReference>
<reference evidence="8 9" key="1">
    <citation type="submission" date="2016-10" db="EMBL/GenBank/DDBJ databases">
        <authorList>
            <person name="Varghese N."/>
            <person name="Submissions S."/>
        </authorList>
    </citation>
    <scope>NUCLEOTIDE SEQUENCE [LARGE SCALE GENOMIC DNA]</scope>
    <source>
        <strain evidence="8 9">DSM 1741</strain>
    </source>
</reference>
<dbReference type="OrthoDB" id="9792317at2"/>
<organism evidence="8 9">
    <name type="scientific">Desulfomicrobium norvegicum (strain DSM 1741 / NCIMB 8310)</name>
    <name type="common">Desulfovibrio baculatus (strain Norway 4)</name>
    <name type="synonym">Desulfovibrio desulfuricans (strain Norway 4)</name>
    <dbReference type="NCBI Taxonomy" id="52561"/>
    <lineage>
        <taxon>Bacteria</taxon>
        <taxon>Pseudomonadati</taxon>
        <taxon>Thermodesulfobacteriota</taxon>
        <taxon>Desulfovibrionia</taxon>
        <taxon>Desulfovibrionales</taxon>
        <taxon>Desulfomicrobiaceae</taxon>
        <taxon>Desulfomicrobium</taxon>
    </lineage>
</organism>
<dbReference type="Proteomes" id="UP000199581">
    <property type="component" value="Unassembled WGS sequence"/>
</dbReference>
<dbReference type="NCBIfam" id="NF004904">
    <property type="entry name" value="PRK06265.1-4"/>
    <property type="match status" value="1"/>
</dbReference>
<feature type="transmembrane region" description="Helical" evidence="7">
    <location>
        <begin position="7"/>
        <end position="29"/>
    </location>
</feature>
<dbReference type="InterPro" id="IPR002751">
    <property type="entry name" value="CbiM/NikMN"/>
</dbReference>
<keyword evidence="3" id="KW-1003">Cell membrane</keyword>
<comment type="subcellular location">
    <subcellularLocation>
        <location evidence="1">Cell membrane</location>
        <topology evidence="1">Multi-pass membrane protein</topology>
    </subcellularLocation>
</comment>
<proteinExistence type="predicted"/>
<feature type="transmembrane region" description="Helical" evidence="7">
    <location>
        <begin position="165"/>
        <end position="188"/>
    </location>
</feature>
<protein>
    <submittedName>
        <fullName evidence="8">Cobalt/nickel transport system permease protein</fullName>
    </submittedName>
</protein>
<feature type="transmembrane region" description="Helical" evidence="7">
    <location>
        <begin position="63"/>
        <end position="88"/>
    </location>
</feature>
<keyword evidence="4 7" id="KW-0812">Transmembrane</keyword>
<gene>
    <name evidence="8" type="ORF">SAMN05421830_102178</name>
</gene>
<keyword evidence="9" id="KW-1185">Reference proteome</keyword>
<dbReference type="AlphaFoldDB" id="A0A8G2C116"/>
<dbReference type="RefSeq" id="WP_092189894.1">
    <property type="nucleotide sequence ID" value="NZ_FOTO01000002.1"/>
</dbReference>
<dbReference type="NCBIfam" id="NF004905">
    <property type="entry name" value="PRK06265.1-5"/>
    <property type="match status" value="1"/>
</dbReference>
<dbReference type="PANTHER" id="PTHR34229:SF1">
    <property type="entry name" value="METAL TRANSPORT PROTEIN HI_1621-RELATED"/>
    <property type="match status" value="1"/>
</dbReference>
<dbReference type="GO" id="GO:0005886">
    <property type="term" value="C:plasma membrane"/>
    <property type="evidence" value="ECO:0007669"/>
    <property type="project" value="UniProtKB-SubCell"/>
</dbReference>
<evidence type="ECO:0000256" key="1">
    <source>
        <dbReference type="ARBA" id="ARBA00004651"/>
    </source>
</evidence>
<feature type="transmembrane region" description="Helical" evidence="7">
    <location>
        <begin position="130"/>
        <end position="153"/>
    </location>
</feature>
<feature type="transmembrane region" description="Helical" evidence="7">
    <location>
        <begin position="35"/>
        <end position="56"/>
    </location>
</feature>
<evidence type="ECO:0000256" key="4">
    <source>
        <dbReference type="ARBA" id="ARBA00022692"/>
    </source>
</evidence>
<dbReference type="Gene3D" id="1.10.1760.20">
    <property type="match status" value="1"/>
</dbReference>
<comment type="caution">
    <text evidence="8">The sequence shown here is derived from an EMBL/GenBank/DDBJ whole genome shotgun (WGS) entry which is preliminary data.</text>
</comment>
<evidence type="ECO:0000256" key="2">
    <source>
        <dbReference type="ARBA" id="ARBA00022448"/>
    </source>
</evidence>
<evidence type="ECO:0000256" key="3">
    <source>
        <dbReference type="ARBA" id="ARBA00022475"/>
    </source>
</evidence>
<evidence type="ECO:0000256" key="7">
    <source>
        <dbReference type="SAM" id="Phobius"/>
    </source>
</evidence>
<dbReference type="PANTHER" id="PTHR34229">
    <property type="entry name" value="METAL TRANSPORT PROTEIN HI_1621-RELATED"/>
    <property type="match status" value="1"/>
</dbReference>
<dbReference type="EMBL" id="FOTO01000002">
    <property type="protein sequence ID" value="SFL44295.1"/>
    <property type="molecule type" value="Genomic_DNA"/>
</dbReference>
<dbReference type="GO" id="GO:0000041">
    <property type="term" value="P:transition metal ion transport"/>
    <property type="evidence" value="ECO:0007669"/>
    <property type="project" value="InterPro"/>
</dbReference>
<name>A0A8G2C116_DESNO</name>
<keyword evidence="6 7" id="KW-0472">Membrane</keyword>
<keyword evidence="2" id="KW-0813">Transport</keyword>
<keyword evidence="5 7" id="KW-1133">Transmembrane helix</keyword>